<name>A0A7R8UH10_HERIL</name>
<sequence length="468" mass="53870">MLVEVGVAAMFIGVVNSVLILKEVIYRKYQRIQMEVEYPATTSKRTISFIDLKDDCMIKIFSYLHLSEILKFALFSDVWDPLIEKVIASGQYLDIKFLYETCPKDQVRHILMQFGPRIKELVIQRTRMEFYEELLQVADYFSSLEYLRFCDMDQPRIITQNFTAAVQNLKRLDYLFTRCDDDILSDISKWQTLEAVNFSCSKTVTGNHVHALKNVVDLNLNSCKGITSKAFVEICNSLKLKALNIFGCDQLDEASFEALVNTQTELESLSISHMYETSNMETIAQITSLKHLRIHQDPEFDNEMQLLTDFAEQQNDSLEFLEIYEDPFTMLGFNITDENRDQIIQLKSVNKLSLCFLTRVPTRMITEIAEGLPNLTSLNLMGVSVIDLSALLDIIRVAKNLVKLNISQTREFSNSDYKPILDTLVENNSKPILMNVSFTGFTWKFLQSPEYQEGQHMLKLSFGAGHLF</sequence>
<gene>
    <name evidence="1" type="ORF">HERILL_LOCUS3861</name>
</gene>
<dbReference type="AlphaFoldDB" id="A0A7R8UH10"/>
<dbReference type="InParanoid" id="A0A7R8UH10"/>
<dbReference type="Gene3D" id="3.80.10.10">
    <property type="entry name" value="Ribonuclease Inhibitor"/>
    <property type="match status" value="1"/>
</dbReference>
<dbReference type="InterPro" id="IPR032675">
    <property type="entry name" value="LRR_dom_sf"/>
</dbReference>
<protein>
    <recommendedName>
        <fullName evidence="3">F-box domain-containing protein</fullName>
    </recommendedName>
</protein>
<dbReference type="OrthoDB" id="549243at2759"/>
<proteinExistence type="predicted"/>
<dbReference type="Proteomes" id="UP000594454">
    <property type="component" value="Chromosome 2"/>
</dbReference>
<reference evidence="1 2" key="1">
    <citation type="submission" date="2020-11" db="EMBL/GenBank/DDBJ databases">
        <authorList>
            <person name="Wallbank WR R."/>
            <person name="Pardo Diaz C."/>
            <person name="Kozak K."/>
            <person name="Martin S."/>
            <person name="Jiggins C."/>
            <person name="Moest M."/>
            <person name="Warren A I."/>
            <person name="Generalovic N T."/>
            <person name="Byers J.R.P. K."/>
            <person name="Montejo-Kovacevich G."/>
            <person name="Yen C E."/>
        </authorList>
    </citation>
    <scope>NUCLEOTIDE SEQUENCE [LARGE SCALE GENOMIC DNA]</scope>
</reference>
<organism evidence="1 2">
    <name type="scientific">Hermetia illucens</name>
    <name type="common">Black soldier fly</name>
    <dbReference type="NCBI Taxonomy" id="343691"/>
    <lineage>
        <taxon>Eukaryota</taxon>
        <taxon>Metazoa</taxon>
        <taxon>Ecdysozoa</taxon>
        <taxon>Arthropoda</taxon>
        <taxon>Hexapoda</taxon>
        <taxon>Insecta</taxon>
        <taxon>Pterygota</taxon>
        <taxon>Neoptera</taxon>
        <taxon>Endopterygota</taxon>
        <taxon>Diptera</taxon>
        <taxon>Brachycera</taxon>
        <taxon>Stratiomyomorpha</taxon>
        <taxon>Stratiomyidae</taxon>
        <taxon>Hermetiinae</taxon>
        <taxon>Hermetia</taxon>
    </lineage>
</organism>
<dbReference type="EMBL" id="LR899010">
    <property type="protein sequence ID" value="CAD7080720.1"/>
    <property type="molecule type" value="Genomic_DNA"/>
</dbReference>
<dbReference type="PANTHER" id="PTHR13318:SF190">
    <property type="entry name" value="PARTNER OF PAIRED, ISOFORM B"/>
    <property type="match status" value="1"/>
</dbReference>
<dbReference type="FunCoup" id="A0A7R8UH10">
    <property type="interactions" value="8"/>
</dbReference>
<dbReference type="SUPFAM" id="SSF52047">
    <property type="entry name" value="RNI-like"/>
    <property type="match status" value="1"/>
</dbReference>
<dbReference type="GO" id="GO:0019005">
    <property type="term" value="C:SCF ubiquitin ligase complex"/>
    <property type="evidence" value="ECO:0007669"/>
    <property type="project" value="TreeGrafter"/>
</dbReference>
<dbReference type="GO" id="GO:0031146">
    <property type="term" value="P:SCF-dependent proteasomal ubiquitin-dependent protein catabolic process"/>
    <property type="evidence" value="ECO:0007669"/>
    <property type="project" value="TreeGrafter"/>
</dbReference>
<evidence type="ECO:0000313" key="1">
    <source>
        <dbReference type="EMBL" id="CAD7080720.1"/>
    </source>
</evidence>
<dbReference type="PANTHER" id="PTHR13318">
    <property type="entry name" value="PARTNER OF PAIRED, ISOFORM B-RELATED"/>
    <property type="match status" value="1"/>
</dbReference>
<evidence type="ECO:0000313" key="2">
    <source>
        <dbReference type="Proteomes" id="UP000594454"/>
    </source>
</evidence>
<keyword evidence="2" id="KW-1185">Reference proteome</keyword>
<evidence type="ECO:0008006" key="3">
    <source>
        <dbReference type="Google" id="ProtNLM"/>
    </source>
</evidence>
<accession>A0A7R8UH10</accession>